<evidence type="ECO:0008006" key="3">
    <source>
        <dbReference type="Google" id="ProtNLM"/>
    </source>
</evidence>
<keyword evidence="2" id="KW-1185">Reference proteome</keyword>
<proteinExistence type="predicted"/>
<name>A0ABX5LL07_9BACT</name>
<reference evidence="1 2" key="1">
    <citation type="submission" date="2018-05" db="EMBL/GenBank/DDBJ databases">
        <title>Animal gut microbial communities from fecal samples from Wisconsin, USA.</title>
        <authorList>
            <person name="Neumann A."/>
        </authorList>
    </citation>
    <scope>NUCLEOTIDE SEQUENCE [LARGE SCALE GENOMIC DNA]</scope>
    <source>
        <strain evidence="1 2">UWS4</strain>
    </source>
</reference>
<dbReference type="EMBL" id="QGHD01000036">
    <property type="protein sequence ID" value="PWK92267.1"/>
    <property type="molecule type" value="Genomic_DNA"/>
</dbReference>
<dbReference type="Proteomes" id="UP000245523">
    <property type="component" value="Unassembled WGS sequence"/>
</dbReference>
<evidence type="ECO:0000313" key="1">
    <source>
        <dbReference type="EMBL" id="PWK92267.1"/>
    </source>
</evidence>
<organism evidence="1 2">
    <name type="scientific">Hallerella porci</name>
    <dbReference type="NCBI Taxonomy" id="1945871"/>
    <lineage>
        <taxon>Bacteria</taxon>
        <taxon>Pseudomonadati</taxon>
        <taxon>Fibrobacterota</taxon>
        <taxon>Fibrobacteria</taxon>
        <taxon>Fibrobacterales</taxon>
        <taxon>Fibrobacteraceae</taxon>
        <taxon>Hallerella</taxon>
    </lineage>
</organism>
<protein>
    <recommendedName>
        <fullName evidence="3">Por secretion system C-terminal sorting domain-containing protein</fullName>
    </recommendedName>
</protein>
<sequence>MYFGNSLASATVITEDLTKIEYDGNAKTPAVMYVIVMGDTLNRLTDYSVTYSNNVNFGTATINVCGTGSYTDCKIVNFEIVGTIITPTIGIIADQPYTGSAVTPSVKVYNGETLLASSNYTVSYKNNVDVGEATATVTLKNNYVGTASKTFNIVAAKITPTIAAIADQEYTGSAITPSVKVYADAEKTKLLEEYTVSYSNNVSYGTAKVTVTLSGNYAGTATQTFRIVGKAITPTIGIIADQPYTGSALTPNVYVYNGETLLASSNYTVTYKNNINVGEATVTVTLKGNFSGTATQTFNIVPAKITPTIATIADQTYTGSAIKPTVKVMNGSTEIASSNYTVTYEDNVNEGVATVIVELNGNYTGTASTTFNIVKSTKIRDMKKQSFKVISTNALNIHISNANIGTLCALFDLQGRLLKRFVIQNVDEVIQVDHSGAYLLKVGNETHKISVK</sequence>
<evidence type="ECO:0000313" key="2">
    <source>
        <dbReference type="Proteomes" id="UP000245523"/>
    </source>
</evidence>
<accession>A0ABX5LL07</accession>
<gene>
    <name evidence="1" type="ORF">B0H50_13618</name>
</gene>
<comment type="caution">
    <text evidence="1">The sequence shown here is derived from an EMBL/GenBank/DDBJ whole genome shotgun (WGS) entry which is preliminary data.</text>
</comment>
<dbReference type="RefSeq" id="WP_109587825.1">
    <property type="nucleotide sequence ID" value="NZ_QGHD01000036.1"/>
</dbReference>